<evidence type="ECO:0000256" key="12">
    <source>
        <dbReference type="HAMAP-Rule" id="MF_00190"/>
    </source>
</evidence>
<dbReference type="InterPro" id="IPR022924">
    <property type="entry name" value="Cardiolipin_synthase"/>
</dbReference>
<proteinExistence type="inferred from homology"/>
<dbReference type="EC" id="2.7.8.-" evidence="12"/>
<dbReference type="PROSITE" id="PS50035">
    <property type="entry name" value="PLD"/>
    <property type="match status" value="2"/>
</dbReference>
<feature type="active site" evidence="12">
    <location>
        <position position="411"/>
    </location>
</feature>
<keyword evidence="15" id="KW-1185">Reference proteome</keyword>
<feature type="active site" evidence="12">
    <location>
        <position position="224"/>
    </location>
</feature>
<dbReference type="InterPro" id="IPR025202">
    <property type="entry name" value="PLD-like_dom"/>
</dbReference>
<protein>
    <recommendedName>
        <fullName evidence="12">Cardiolipin synthase A</fullName>
        <shortName evidence="12">CL synthase</shortName>
        <ecNumber evidence="12">2.7.8.-</ecNumber>
    </recommendedName>
</protein>
<evidence type="ECO:0000313" key="15">
    <source>
        <dbReference type="Proteomes" id="UP000184268"/>
    </source>
</evidence>
<dbReference type="GO" id="GO:0008808">
    <property type="term" value="F:cardiolipin synthase activity"/>
    <property type="evidence" value="ECO:0007669"/>
    <property type="project" value="UniProtKB-UniRule"/>
</dbReference>
<dbReference type="PANTHER" id="PTHR21248">
    <property type="entry name" value="CARDIOLIPIN SYNTHASE"/>
    <property type="match status" value="1"/>
</dbReference>
<comment type="similarity">
    <text evidence="12">Belongs to the phospholipase D family. Cardiolipin synthase subfamily. ClsA sub-subfamily.</text>
</comment>
<feature type="active site" evidence="12">
    <location>
        <position position="231"/>
    </location>
</feature>
<dbReference type="SMART" id="SM00155">
    <property type="entry name" value="PLDc"/>
    <property type="match status" value="2"/>
</dbReference>
<dbReference type="Pfam" id="PF13091">
    <property type="entry name" value="PLDc_2"/>
    <property type="match status" value="2"/>
</dbReference>
<keyword evidence="2 12" id="KW-1003">Cell membrane</keyword>
<feature type="transmembrane region" description="Helical" evidence="12">
    <location>
        <begin position="39"/>
        <end position="58"/>
    </location>
</feature>
<dbReference type="NCBIfam" id="TIGR04265">
    <property type="entry name" value="bac_cardiolipin"/>
    <property type="match status" value="1"/>
</dbReference>
<feature type="domain" description="PLD phosphodiesterase" evidence="13">
    <location>
        <begin position="219"/>
        <end position="246"/>
    </location>
</feature>
<dbReference type="AlphaFoldDB" id="A0A1M5Z3Y9"/>
<feature type="domain" description="PLD phosphodiesterase" evidence="13">
    <location>
        <begin position="399"/>
        <end position="426"/>
    </location>
</feature>
<dbReference type="InterPro" id="IPR001736">
    <property type="entry name" value="PLipase_D/transphosphatidylase"/>
</dbReference>
<dbReference type="STRING" id="299255.SAMN02745129_4611"/>
<keyword evidence="8 12" id="KW-0443">Lipid metabolism</keyword>
<evidence type="ECO:0000256" key="11">
    <source>
        <dbReference type="ARBA" id="ARBA00023264"/>
    </source>
</evidence>
<feature type="active site" evidence="12">
    <location>
        <position position="406"/>
    </location>
</feature>
<evidence type="ECO:0000256" key="7">
    <source>
        <dbReference type="ARBA" id="ARBA00022989"/>
    </source>
</evidence>
<keyword evidence="4 12" id="KW-0808">Transferase</keyword>
<accession>A0A1M5Z3Y9</accession>
<name>A0A1M5Z3Y9_9GAMM</name>
<evidence type="ECO:0000256" key="6">
    <source>
        <dbReference type="ARBA" id="ARBA00022737"/>
    </source>
</evidence>
<dbReference type="InterPro" id="IPR027379">
    <property type="entry name" value="CLS_N"/>
</dbReference>
<evidence type="ECO:0000256" key="10">
    <source>
        <dbReference type="ARBA" id="ARBA00023209"/>
    </source>
</evidence>
<evidence type="ECO:0000256" key="1">
    <source>
        <dbReference type="ARBA" id="ARBA00004651"/>
    </source>
</evidence>
<dbReference type="Pfam" id="PF13396">
    <property type="entry name" value="PLDc_N"/>
    <property type="match status" value="1"/>
</dbReference>
<keyword evidence="3 12" id="KW-0444">Lipid biosynthesis</keyword>
<dbReference type="HAMAP" id="MF_00190">
    <property type="entry name" value="Cardiolipin_synth_ClsA"/>
    <property type="match status" value="1"/>
</dbReference>
<comment type="function">
    <text evidence="12">Catalyzes the reversible phosphatidyl group transfer from one phosphatidylglycerol molecule to another to form cardiolipin (CL) (diphosphatidylglycerol) and glycerol.</text>
</comment>
<dbReference type="InterPro" id="IPR030840">
    <property type="entry name" value="CL_synthase_A"/>
</dbReference>
<comment type="catalytic activity">
    <reaction evidence="12">
        <text>2 a 1,2-diacyl-sn-glycero-3-phospho-(1'-sn-glycerol) = a cardiolipin + glycerol</text>
        <dbReference type="Rhea" id="RHEA:31451"/>
        <dbReference type="ChEBI" id="CHEBI:17754"/>
        <dbReference type="ChEBI" id="CHEBI:62237"/>
        <dbReference type="ChEBI" id="CHEBI:64716"/>
    </reaction>
</comment>
<keyword evidence="9 12" id="KW-0472">Membrane</keyword>
<evidence type="ECO:0000256" key="8">
    <source>
        <dbReference type="ARBA" id="ARBA00023098"/>
    </source>
</evidence>
<evidence type="ECO:0000313" key="14">
    <source>
        <dbReference type="EMBL" id="SHI18996.1"/>
    </source>
</evidence>
<dbReference type="SUPFAM" id="SSF56024">
    <property type="entry name" value="Phospholipase D/nuclease"/>
    <property type="match status" value="2"/>
</dbReference>
<evidence type="ECO:0000256" key="5">
    <source>
        <dbReference type="ARBA" id="ARBA00022692"/>
    </source>
</evidence>
<keyword evidence="7 12" id="KW-1133">Transmembrane helix</keyword>
<evidence type="ECO:0000256" key="9">
    <source>
        <dbReference type="ARBA" id="ARBA00023136"/>
    </source>
</evidence>
<dbReference type="CDD" id="cd09152">
    <property type="entry name" value="PLDc_EcCLS_like_1"/>
    <property type="match status" value="1"/>
</dbReference>
<comment type="subcellular location">
    <subcellularLocation>
        <location evidence="1 12">Cell membrane</location>
        <topology evidence="1 12">Multi-pass membrane protein</topology>
    </subcellularLocation>
</comment>
<evidence type="ECO:0000256" key="4">
    <source>
        <dbReference type="ARBA" id="ARBA00022679"/>
    </source>
</evidence>
<feature type="transmembrane region" description="Helical" evidence="12">
    <location>
        <begin position="6"/>
        <end position="27"/>
    </location>
</feature>
<dbReference type="RefSeq" id="WP_067661852.1">
    <property type="nucleotide sequence ID" value="NZ_FQXG01000009.1"/>
</dbReference>
<keyword evidence="10 12" id="KW-0594">Phospholipid biosynthesis</keyword>
<feature type="active site" evidence="12">
    <location>
        <position position="404"/>
    </location>
</feature>
<feature type="active site" evidence="12">
    <location>
        <position position="226"/>
    </location>
</feature>
<dbReference type="EMBL" id="FQXG01000009">
    <property type="protein sequence ID" value="SHI18996.1"/>
    <property type="molecule type" value="Genomic_DNA"/>
</dbReference>
<evidence type="ECO:0000259" key="13">
    <source>
        <dbReference type="PROSITE" id="PS50035"/>
    </source>
</evidence>
<dbReference type="GO" id="GO:0005886">
    <property type="term" value="C:plasma membrane"/>
    <property type="evidence" value="ECO:0007669"/>
    <property type="project" value="UniProtKB-SubCell"/>
</dbReference>
<gene>
    <name evidence="12" type="primary">clsA</name>
    <name evidence="14" type="ORF">SAMN02745129_4611</name>
</gene>
<dbReference type="OrthoDB" id="9814092at2"/>
<keyword evidence="5 12" id="KW-0812">Transmembrane</keyword>
<dbReference type="GO" id="GO:0032049">
    <property type="term" value="P:cardiolipin biosynthetic process"/>
    <property type="evidence" value="ECO:0007669"/>
    <property type="project" value="UniProtKB-UniRule"/>
</dbReference>
<keyword evidence="11 12" id="KW-1208">Phospholipid metabolism</keyword>
<dbReference type="PANTHER" id="PTHR21248:SF22">
    <property type="entry name" value="PHOSPHOLIPASE D"/>
    <property type="match status" value="1"/>
</dbReference>
<organism evidence="14 15">
    <name type="scientific">Ferrimonas marina</name>
    <dbReference type="NCBI Taxonomy" id="299255"/>
    <lineage>
        <taxon>Bacteria</taxon>
        <taxon>Pseudomonadati</taxon>
        <taxon>Pseudomonadota</taxon>
        <taxon>Gammaproteobacteria</taxon>
        <taxon>Alteromonadales</taxon>
        <taxon>Ferrimonadaceae</taxon>
        <taxon>Ferrimonas</taxon>
    </lineage>
</organism>
<reference evidence="14 15" key="1">
    <citation type="submission" date="2016-11" db="EMBL/GenBank/DDBJ databases">
        <authorList>
            <person name="Jaros S."/>
            <person name="Januszkiewicz K."/>
            <person name="Wedrychowicz H."/>
        </authorList>
    </citation>
    <scope>NUCLEOTIDE SEQUENCE [LARGE SCALE GENOMIC DNA]</scope>
    <source>
        <strain evidence="14 15">DSM 16917</strain>
    </source>
</reference>
<evidence type="ECO:0000256" key="3">
    <source>
        <dbReference type="ARBA" id="ARBA00022516"/>
    </source>
</evidence>
<keyword evidence="6" id="KW-0677">Repeat</keyword>
<dbReference type="Gene3D" id="3.30.870.10">
    <property type="entry name" value="Endonuclease Chain A"/>
    <property type="match status" value="2"/>
</dbReference>
<dbReference type="Proteomes" id="UP000184268">
    <property type="component" value="Unassembled WGS sequence"/>
</dbReference>
<evidence type="ECO:0000256" key="2">
    <source>
        <dbReference type="ARBA" id="ARBA00022475"/>
    </source>
</evidence>
<sequence>MDKIYLIAGWLSVALYWVIVAGVSLRIALKRRAVGVSAAWLLIIFILPLFGVALYLLFGEANLGRSRRSRALQIFSGYRDWFQLIERDHRQYQGNMGPNAHPIHALCFNQLGIPSTLGNDLTLISTPDDIFDAIIKDIGEAQRHLQLEFYIWHPGGRADEVAEALIAASERGVEVYLLLDASGSRDFFRTDWPKRMRQSGIQVSKALAVNMFRMFLRRMDLRQHRKIITIDHQIGYTGSMNLVDPRCFKQGAGVGEWIDVMVRVTGPAVPTLAALQAWDWQVEGGDCLLDRLPTATPPLGSANHNHTVQVIPSGPALPETVIQKTLLLGIFHARRSVTLCTPYFVPSEHLMEALVTAAQSGIRVDLILPDKNDSTMVEWASRSYFEELLRAGVRIYRFQGGLLHTKAVLIDDDHCLIGTVNLDMRSLQLNSEVTLAVDDPDFCSELTELMASYRNHSYQLDHHLWQQRPLNKKLTEQFFYMFAPLL</sequence>